<gene>
    <name evidence="1" type="ORF">SCF082_LOCUS45856</name>
</gene>
<accession>A0ABP0RAZ6</accession>
<protein>
    <submittedName>
        <fullName evidence="1">Protein NO VEIN (Protein EMBRYO DEFECTIVE 2597)</fullName>
    </submittedName>
</protein>
<dbReference type="EMBL" id="CAXAMM010041171">
    <property type="protein sequence ID" value="CAK9097755.1"/>
    <property type="molecule type" value="Genomic_DNA"/>
</dbReference>
<dbReference type="PANTHER" id="PTHR32387:SF0">
    <property type="entry name" value="PROTEIN NO VEIN"/>
    <property type="match status" value="1"/>
</dbReference>
<dbReference type="InterPro" id="IPR052957">
    <property type="entry name" value="Auxin_embryo_med"/>
</dbReference>
<dbReference type="PANTHER" id="PTHR32387">
    <property type="entry name" value="WU:FJ29H11"/>
    <property type="match status" value="1"/>
</dbReference>
<organism evidence="1 2">
    <name type="scientific">Durusdinium trenchii</name>
    <dbReference type="NCBI Taxonomy" id="1381693"/>
    <lineage>
        <taxon>Eukaryota</taxon>
        <taxon>Sar</taxon>
        <taxon>Alveolata</taxon>
        <taxon>Dinophyceae</taxon>
        <taxon>Suessiales</taxon>
        <taxon>Symbiodiniaceae</taxon>
        <taxon>Durusdinium</taxon>
    </lineage>
</organism>
<reference evidence="1 2" key="1">
    <citation type="submission" date="2024-02" db="EMBL/GenBank/DDBJ databases">
        <authorList>
            <person name="Chen Y."/>
            <person name="Shah S."/>
            <person name="Dougan E. K."/>
            <person name="Thang M."/>
            <person name="Chan C."/>
        </authorList>
    </citation>
    <scope>NUCLEOTIDE SEQUENCE [LARGE SCALE GENOMIC DNA]</scope>
</reference>
<sequence length="314" mass="34789">ELPSEGRWKEFFGEVKLKVSRDGGETWELEHWLLLRRLVKVPDGLTKPGISHSPPSTLLELALPLDETGGFQRGRGAQQVFAFLPVRSYGLPFALQADWAVSSSREDILSGCAWNEFLKAQLPDLILTLVSSVKSLETPLKWSFYSAVPATSSAGSVFRPAIVQLQGRLRGTECILTDDGTFCLPQKALRCPPEARRCLGPESPLRQALQKQGLHLLHEKVETFAPAGLLDGLGVLRLNASQLLRLLPCVEDFPGMIWWRQLLALLDELLDLAPKNDVSRLLEVARQLPLLPRQGFGLEVCHGLVLPPEPPEAY</sequence>
<evidence type="ECO:0000313" key="2">
    <source>
        <dbReference type="Proteomes" id="UP001642464"/>
    </source>
</evidence>
<evidence type="ECO:0000313" key="1">
    <source>
        <dbReference type="EMBL" id="CAK9097755.1"/>
    </source>
</evidence>
<feature type="non-terminal residue" evidence="1">
    <location>
        <position position="1"/>
    </location>
</feature>
<name>A0ABP0RAZ6_9DINO</name>
<proteinExistence type="predicted"/>
<comment type="caution">
    <text evidence="1">The sequence shown here is derived from an EMBL/GenBank/DDBJ whole genome shotgun (WGS) entry which is preliminary data.</text>
</comment>
<keyword evidence="2" id="KW-1185">Reference proteome</keyword>
<dbReference type="Proteomes" id="UP001642464">
    <property type="component" value="Unassembled WGS sequence"/>
</dbReference>